<evidence type="ECO:0000313" key="6">
    <source>
        <dbReference type="Proteomes" id="UP000824169"/>
    </source>
</evidence>
<feature type="domain" description="Flavin reductase like" evidence="4">
    <location>
        <begin position="14"/>
        <end position="160"/>
    </location>
</feature>
<dbReference type="Proteomes" id="UP000824169">
    <property type="component" value="Unassembled WGS sequence"/>
</dbReference>
<evidence type="ECO:0000256" key="2">
    <source>
        <dbReference type="ARBA" id="ARBA00022630"/>
    </source>
</evidence>
<dbReference type="PANTHER" id="PTHR43567:SF1">
    <property type="entry name" value="FLAVOREDOXIN"/>
    <property type="match status" value="1"/>
</dbReference>
<evidence type="ECO:0000259" key="4">
    <source>
        <dbReference type="SMART" id="SM00903"/>
    </source>
</evidence>
<keyword evidence="2" id="KW-0285">Flavoprotein</keyword>
<dbReference type="Gene3D" id="2.30.110.10">
    <property type="entry name" value="Electron Transport, Fmn-binding Protein, Chain A"/>
    <property type="match status" value="1"/>
</dbReference>
<name>A0A9D1P107_9FIRM</name>
<comment type="caution">
    <text evidence="5">The sequence shown here is derived from an EMBL/GenBank/DDBJ whole genome shotgun (WGS) entry which is preliminary data.</text>
</comment>
<dbReference type="GO" id="GO:0016646">
    <property type="term" value="F:oxidoreductase activity, acting on the CH-NH group of donors, NAD or NADP as acceptor"/>
    <property type="evidence" value="ECO:0007669"/>
    <property type="project" value="UniProtKB-ARBA"/>
</dbReference>
<gene>
    <name evidence="5" type="ORF">IAB71_01635</name>
</gene>
<reference evidence="5" key="1">
    <citation type="submission" date="2020-10" db="EMBL/GenBank/DDBJ databases">
        <authorList>
            <person name="Gilroy R."/>
        </authorList>
    </citation>
    <scope>NUCLEOTIDE SEQUENCE</scope>
    <source>
        <strain evidence="5">CHK188-20938</strain>
    </source>
</reference>
<comment type="cofactor">
    <cofactor evidence="1">
        <name>FMN</name>
        <dbReference type="ChEBI" id="CHEBI:58210"/>
    </cofactor>
</comment>
<dbReference type="AlphaFoldDB" id="A0A9D1P107"/>
<dbReference type="GO" id="GO:0010181">
    <property type="term" value="F:FMN binding"/>
    <property type="evidence" value="ECO:0007669"/>
    <property type="project" value="InterPro"/>
</dbReference>
<dbReference type="SMART" id="SM00903">
    <property type="entry name" value="Flavin_Reduct"/>
    <property type="match status" value="1"/>
</dbReference>
<protein>
    <submittedName>
        <fullName evidence="5">Flavin reductase family protein</fullName>
    </submittedName>
</protein>
<dbReference type="InterPro" id="IPR052174">
    <property type="entry name" value="Flavoredoxin"/>
</dbReference>
<dbReference type="EMBL" id="DVOO01000006">
    <property type="protein sequence ID" value="HIV24479.1"/>
    <property type="molecule type" value="Genomic_DNA"/>
</dbReference>
<evidence type="ECO:0000256" key="1">
    <source>
        <dbReference type="ARBA" id="ARBA00001917"/>
    </source>
</evidence>
<dbReference type="InterPro" id="IPR002563">
    <property type="entry name" value="Flavin_Rdtase-like_dom"/>
</dbReference>
<proteinExistence type="inferred from homology"/>
<dbReference type="PANTHER" id="PTHR43567">
    <property type="entry name" value="FLAVOREDOXIN-RELATED-RELATED"/>
    <property type="match status" value="1"/>
</dbReference>
<dbReference type="SUPFAM" id="SSF50475">
    <property type="entry name" value="FMN-binding split barrel"/>
    <property type="match status" value="1"/>
</dbReference>
<dbReference type="InterPro" id="IPR012349">
    <property type="entry name" value="Split_barrel_FMN-bd"/>
</dbReference>
<dbReference type="Pfam" id="PF01613">
    <property type="entry name" value="Flavin_Reduct"/>
    <property type="match status" value="1"/>
</dbReference>
<evidence type="ECO:0000313" key="5">
    <source>
        <dbReference type="EMBL" id="HIV24479.1"/>
    </source>
</evidence>
<reference evidence="5" key="2">
    <citation type="journal article" date="2021" name="PeerJ">
        <title>Extensive microbial diversity within the chicken gut microbiome revealed by metagenomics and culture.</title>
        <authorList>
            <person name="Gilroy R."/>
            <person name="Ravi A."/>
            <person name="Getino M."/>
            <person name="Pursley I."/>
            <person name="Horton D.L."/>
            <person name="Alikhan N.F."/>
            <person name="Baker D."/>
            <person name="Gharbi K."/>
            <person name="Hall N."/>
            <person name="Watson M."/>
            <person name="Adriaenssens E.M."/>
            <person name="Foster-Nyarko E."/>
            <person name="Jarju S."/>
            <person name="Secka A."/>
            <person name="Antonio M."/>
            <person name="Oren A."/>
            <person name="Chaudhuri R.R."/>
            <person name="La Ragione R."/>
            <person name="Hildebrand F."/>
            <person name="Pallen M.J."/>
        </authorList>
    </citation>
    <scope>NUCLEOTIDE SEQUENCE</scope>
    <source>
        <strain evidence="5">CHK188-20938</strain>
    </source>
</reference>
<evidence type="ECO:0000256" key="3">
    <source>
        <dbReference type="ARBA" id="ARBA00038054"/>
    </source>
</evidence>
<sequence length="167" mass="17645">MVKISIDHAPAYTSPNSMTLICTEKPDGSTNLATLAFWAFASTNPGKIMFSLNKGAYSLELLAGKKEVVLAVPGIELAGALIGCGTCSGRDTDKIAKVGLTMQEVEGTNIKAPVPCRLLIHAAVAETMDADDHVVHLCDVKSVYGDEDVAAVFGWKGYAEFAAAQKR</sequence>
<accession>A0A9D1P107</accession>
<comment type="similarity">
    <text evidence="3">Belongs to the flavoredoxin family.</text>
</comment>
<organism evidence="5 6">
    <name type="scientific">Candidatus Scatomonas pullistercoris</name>
    <dbReference type="NCBI Taxonomy" id="2840920"/>
    <lineage>
        <taxon>Bacteria</taxon>
        <taxon>Bacillati</taxon>
        <taxon>Bacillota</taxon>
        <taxon>Clostridia</taxon>
        <taxon>Lachnospirales</taxon>
        <taxon>Lachnospiraceae</taxon>
        <taxon>Lachnospiraceae incertae sedis</taxon>
        <taxon>Candidatus Scatomonas</taxon>
    </lineage>
</organism>